<evidence type="ECO:0000313" key="5">
    <source>
        <dbReference type="EMBL" id="TDL23696.1"/>
    </source>
</evidence>
<evidence type="ECO:0000256" key="2">
    <source>
        <dbReference type="ARBA" id="ARBA00023242"/>
    </source>
</evidence>
<dbReference type="Pfam" id="PF00638">
    <property type="entry name" value="Ran_BP1"/>
    <property type="match status" value="1"/>
</dbReference>
<feature type="compositionally biased region" description="Basic and acidic residues" evidence="3">
    <location>
        <begin position="223"/>
        <end position="233"/>
    </location>
</feature>
<dbReference type="InterPro" id="IPR011993">
    <property type="entry name" value="PH-like_dom_sf"/>
</dbReference>
<dbReference type="STRING" id="50990.A0A4Y7Q8M8"/>
<dbReference type="InterPro" id="IPR045255">
    <property type="entry name" value="RanBP1-like"/>
</dbReference>
<dbReference type="OrthoDB" id="185618at2759"/>
<sequence>MSADDNNQDLDLNNEHLPQTPPTPDALDPESKGSRKREREVSIEPPTPREEEVAPRERKEPPPTPLTKKNRVRLDSTTEEPETPPHSPRKSGSPVELSTSPPHETKVRLIRERVRGLNWEDESTRSIDSLQTNGDIVPSTQHPHLAEPISLAVDTSVDVNNDDTERTSALSALSAADASEVDHEIEPAEDDSVVEDSLVVETQPPPPTEEPTVVRPDSDSEDQDKNLKRKLGDRAVSVGAETTKRARDGDEEDANPRDRKRPTPPPEERKETPDVIATVEPPPVATPPTPNAVQGQIPAATPKPGGFLSYASTSSPFATTKGPSVFGGSSGKSPLPSPNAGPSSVSSGARSPLSPSPFVTAVSQEPSLTGTKRTGFEAFASSTSPFIVPARSKSPTGFATKSGLNRSKSPQRSSRAAISAFSSYSSGISPFAVPPVKKQRQEGSGSEAGDGEKNTRPFGRNGSSTDASEDESDKQTSFGERLRASKSEEDTGPTGSDEDESKANISEQELTTGEEDEETIFQVRSKLFKLSNQNSWQERGTGLLKLNVRRSDGGGARLVMRKEAVFNLLLNATLFKGMKCSLAQDPRYVRFSVIESGTTTSHYNLRLANAKVASELLEEINANIPGDDHDGGV</sequence>
<evidence type="ECO:0000259" key="4">
    <source>
        <dbReference type="PROSITE" id="PS50196"/>
    </source>
</evidence>
<dbReference type="InterPro" id="IPR000156">
    <property type="entry name" value="Ran_bind_dom"/>
</dbReference>
<feature type="compositionally biased region" description="Basic and acidic residues" evidence="3">
    <location>
        <begin position="103"/>
        <end position="115"/>
    </location>
</feature>
<feature type="compositionally biased region" description="Polar residues" evidence="3">
    <location>
        <begin position="126"/>
        <end position="142"/>
    </location>
</feature>
<dbReference type="PANTHER" id="PTHR23138">
    <property type="entry name" value="RAN BINDING PROTEIN"/>
    <property type="match status" value="1"/>
</dbReference>
<keyword evidence="2" id="KW-0539">Nucleus</keyword>
<dbReference type="AlphaFoldDB" id="A0A4Y7Q8M8"/>
<feature type="domain" description="RanBD1" evidence="4">
    <location>
        <begin position="490"/>
        <end position="579"/>
    </location>
</feature>
<feature type="region of interest" description="Disordered" evidence="3">
    <location>
        <begin position="1"/>
        <end position="145"/>
    </location>
</feature>
<dbReference type="VEuPathDB" id="FungiDB:BD410DRAFT_786955"/>
<feature type="compositionally biased region" description="Basic and acidic residues" evidence="3">
    <location>
        <begin position="480"/>
        <end position="489"/>
    </location>
</feature>
<dbReference type="SUPFAM" id="SSF50729">
    <property type="entry name" value="PH domain-like"/>
    <property type="match status" value="1"/>
</dbReference>
<protein>
    <recommendedName>
        <fullName evidence="4">RanBD1 domain-containing protein</fullName>
    </recommendedName>
</protein>
<feature type="region of interest" description="Disordered" evidence="3">
    <location>
        <begin position="170"/>
        <end position="516"/>
    </location>
</feature>
<dbReference type="Proteomes" id="UP000294933">
    <property type="component" value="Unassembled WGS sequence"/>
</dbReference>
<evidence type="ECO:0000256" key="1">
    <source>
        <dbReference type="ARBA" id="ARBA00004123"/>
    </source>
</evidence>
<feature type="compositionally biased region" description="Polar residues" evidence="3">
    <location>
        <begin position="340"/>
        <end position="349"/>
    </location>
</feature>
<dbReference type="SMART" id="SM00160">
    <property type="entry name" value="RanBD"/>
    <property type="match status" value="1"/>
</dbReference>
<dbReference type="PROSITE" id="PS50196">
    <property type="entry name" value="RANBD1"/>
    <property type="match status" value="1"/>
</dbReference>
<feature type="compositionally biased region" description="Polar residues" evidence="3">
    <location>
        <begin position="393"/>
        <end position="411"/>
    </location>
</feature>
<accession>A0A4Y7Q8M8</accession>
<dbReference type="Gene3D" id="2.30.29.30">
    <property type="entry name" value="Pleckstrin-homology domain (PH domain)/Phosphotyrosine-binding domain (PTB)"/>
    <property type="match status" value="1"/>
</dbReference>
<feature type="compositionally biased region" description="Polar residues" evidence="3">
    <location>
        <begin position="361"/>
        <end position="372"/>
    </location>
</feature>
<dbReference type="GO" id="GO:0005634">
    <property type="term" value="C:nucleus"/>
    <property type="evidence" value="ECO:0007669"/>
    <property type="project" value="UniProtKB-SubCell"/>
</dbReference>
<organism evidence="5 6">
    <name type="scientific">Rickenella mellea</name>
    <dbReference type="NCBI Taxonomy" id="50990"/>
    <lineage>
        <taxon>Eukaryota</taxon>
        <taxon>Fungi</taxon>
        <taxon>Dikarya</taxon>
        <taxon>Basidiomycota</taxon>
        <taxon>Agaricomycotina</taxon>
        <taxon>Agaricomycetes</taxon>
        <taxon>Hymenochaetales</taxon>
        <taxon>Rickenellaceae</taxon>
        <taxon>Rickenella</taxon>
    </lineage>
</organism>
<feature type="compositionally biased region" description="Low complexity" evidence="3">
    <location>
        <begin position="412"/>
        <end position="431"/>
    </location>
</feature>
<keyword evidence="6" id="KW-1185">Reference proteome</keyword>
<gene>
    <name evidence="5" type="ORF">BD410DRAFT_786955</name>
</gene>
<evidence type="ECO:0000256" key="3">
    <source>
        <dbReference type="SAM" id="MobiDB-lite"/>
    </source>
</evidence>
<comment type="subcellular location">
    <subcellularLocation>
        <location evidence="1">Nucleus</location>
    </subcellularLocation>
</comment>
<feature type="compositionally biased region" description="Polar residues" evidence="3">
    <location>
        <begin position="310"/>
        <end position="322"/>
    </location>
</feature>
<dbReference type="EMBL" id="ML170169">
    <property type="protein sequence ID" value="TDL23696.1"/>
    <property type="molecule type" value="Genomic_DNA"/>
</dbReference>
<feature type="compositionally biased region" description="Pro residues" evidence="3">
    <location>
        <begin position="280"/>
        <end position="290"/>
    </location>
</feature>
<name>A0A4Y7Q8M8_9AGAM</name>
<evidence type="ECO:0000313" key="6">
    <source>
        <dbReference type="Proteomes" id="UP000294933"/>
    </source>
</evidence>
<dbReference type="PANTHER" id="PTHR23138:SF142">
    <property type="entry name" value="RAN-BINDING PROTEIN 3B-RELATED"/>
    <property type="match status" value="1"/>
</dbReference>
<reference evidence="5 6" key="1">
    <citation type="submission" date="2018-06" db="EMBL/GenBank/DDBJ databases">
        <title>A transcriptomic atlas of mushroom development highlights an independent origin of complex multicellularity.</title>
        <authorList>
            <consortium name="DOE Joint Genome Institute"/>
            <person name="Krizsan K."/>
            <person name="Almasi E."/>
            <person name="Merenyi Z."/>
            <person name="Sahu N."/>
            <person name="Viragh M."/>
            <person name="Koszo T."/>
            <person name="Mondo S."/>
            <person name="Kiss B."/>
            <person name="Balint B."/>
            <person name="Kues U."/>
            <person name="Barry K."/>
            <person name="Hegedus J.C."/>
            <person name="Henrissat B."/>
            <person name="Johnson J."/>
            <person name="Lipzen A."/>
            <person name="Ohm R."/>
            <person name="Nagy I."/>
            <person name="Pangilinan J."/>
            <person name="Yan J."/>
            <person name="Xiong Y."/>
            <person name="Grigoriev I.V."/>
            <person name="Hibbett D.S."/>
            <person name="Nagy L.G."/>
        </authorList>
    </citation>
    <scope>NUCLEOTIDE SEQUENCE [LARGE SCALE GENOMIC DNA]</scope>
    <source>
        <strain evidence="5 6">SZMC22713</strain>
    </source>
</reference>
<feature type="compositionally biased region" description="Basic and acidic residues" evidence="3">
    <location>
        <begin position="29"/>
        <end position="61"/>
    </location>
</feature>
<proteinExistence type="predicted"/>